<dbReference type="EMBL" id="CP017599">
    <property type="protein sequence ID" value="AOX01070.1"/>
    <property type="molecule type" value="Genomic_DNA"/>
</dbReference>
<evidence type="ECO:0000313" key="2">
    <source>
        <dbReference type="EMBL" id="AOX01070.1"/>
    </source>
</evidence>
<proteinExistence type="predicted"/>
<accession>A0A1D8TTU1</accession>
<feature type="domain" description="Putative restriction endonuclease" evidence="1">
    <location>
        <begin position="32"/>
        <end position="95"/>
    </location>
</feature>
<reference evidence="3" key="1">
    <citation type="submission" date="2016-10" db="EMBL/GenBank/DDBJ databases">
        <title>Comparative genomics uncovers the prolific and rare metabolic potential of the cyanobacterial genus Moorea.</title>
        <authorList>
            <person name="Leao T."/>
            <person name="Castelao G."/>
            <person name="Korobeynikov A."/>
            <person name="Monroe E.A."/>
            <person name="Podell S."/>
            <person name="Glukhov E."/>
            <person name="Allen E."/>
            <person name="Gerwick W.H."/>
            <person name="Gerwick L."/>
        </authorList>
    </citation>
    <scope>NUCLEOTIDE SEQUENCE [LARGE SCALE GENOMIC DNA]</scope>
    <source>
        <strain evidence="3">PAL-8-15-08-1</strain>
    </source>
</reference>
<dbReference type="STRING" id="1458985.BJP34_17945"/>
<dbReference type="KEGG" id="mpro:BJP34_17945"/>
<protein>
    <recommendedName>
        <fullName evidence="1">Putative restriction endonuclease domain-containing protein</fullName>
    </recommendedName>
</protein>
<sequence>MAVQISMIYDRTLLCNGCSNQSALHWTENRYILKISPQGTPHATSIRLTRRLLDNRLREQGLVQTQLPVQLSNYSEPQPDLAVVIADELRYLDHHPTPS</sequence>
<dbReference type="Proteomes" id="UP000177870">
    <property type="component" value="Chromosome"/>
</dbReference>
<dbReference type="InterPro" id="IPR008538">
    <property type="entry name" value="Uma2"/>
</dbReference>
<evidence type="ECO:0000259" key="1">
    <source>
        <dbReference type="Pfam" id="PF05685"/>
    </source>
</evidence>
<dbReference type="AlphaFoldDB" id="A0A1D8TTU1"/>
<evidence type="ECO:0000313" key="3">
    <source>
        <dbReference type="Proteomes" id="UP000177870"/>
    </source>
</evidence>
<gene>
    <name evidence="2" type="ORF">BJP34_17945</name>
</gene>
<dbReference type="Pfam" id="PF05685">
    <property type="entry name" value="Uma2"/>
    <property type="match status" value="1"/>
</dbReference>
<organism evidence="2 3">
    <name type="scientific">Moorena producens PAL-8-15-08-1</name>
    <dbReference type="NCBI Taxonomy" id="1458985"/>
    <lineage>
        <taxon>Bacteria</taxon>
        <taxon>Bacillati</taxon>
        <taxon>Cyanobacteriota</taxon>
        <taxon>Cyanophyceae</taxon>
        <taxon>Coleofasciculales</taxon>
        <taxon>Coleofasciculaceae</taxon>
        <taxon>Moorena</taxon>
    </lineage>
</organism>
<name>A0A1D8TTU1_9CYAN</name>